<dbReference type="EMBL" id="RJVG01000005">
    <property type="protein sequence ID" value="ROR28234.1"/>
    <property type="molecule type" value="Genomic_DNA"/>
</dbReference>
<dbReference type="InterPro" id="IPR006439">
    <property type="entry name" value="HAD-SF_hydro_IA"/>
</dbReference>
<dbReference type="PANTHER" id="PTHR46193">
    <property type="entry name" value="6-PHOSPHOGLUCONATE PHOSPHATASE"/>
    <property type="match status" value="1"/>
</dbReference>
<dbReference type="InterPro" id="IPR010976">
    <property type="entry name" value="B-phosphoglucomutase_hydrolase"/>
</dbReference>
<gene>
    <name evidence="14" type="ORF">EDD66_105173</name>
</gene>
<dbReference type="NCBIfam" id="TIGR02009">
    <property type="entry name" value="PGMB-YQAB-SF"/>
    <property type="match status" value="1"/>
</dbReference>
<dbReference type="InterPro" id="IPR010972">
    <property type="entry name" value="Beta-PGM"/>
</dbReference>
<dbReference type="PANTHER" id="PTHR46193:SF18">
    <property type="entry name" value="HEXITOL PHOSPHATASE B"/>
    <property type="match status" value="1"/>
</dbReference>
<dbReference type="InterPro" id="IPR023214">
    <property type="entry name" value="HAD_sf"/>
</dbReference>
<protein>
    <recommendedName>
        <fullName evidence="9">Beta-phosphoglucomutase</fullName>
        <ecNumber evidence="8">5.4.2.6</ecNumber>
    </recommendedName>
</protein>
<keyword evidence="4 12" id="KW-0460">Magnesium</keyword>
<evidence type="ECO:0000256" key="5">
    <source>
        <dbReference type="ARBA" id="ARBA00023235"/>
    </source>
</evidence>
<dbReference type="Gene3D" id="1.10.150.240">
    <property type="entry name" value="Putative phosphatase, domain 2"/>
    <property type="match status" value="1"/>
</dbReference>
<evidence type="ECO:0000256" key="9">
    <source>
        <dbReference type="ARBA" id="ARBA00044991"/>
    </source>
</evidence>
<feature type="binding site" evidence="11">
    <location>
        <position position="52"/>
    </location>
    <ligand>
        <name>substrate</name>
    </ligand>
</feature>
<proteinExistence type="inferred from homology"/>
<dbReference type="GO" id="GO:0000287">
    <property type="term" value="F:magnesium ion binding"/>
    <property type="evidence" value="ECO:0007669"/>
    <property type="project" value="InterPro"/>
</dbReference>
<dbReference type="Proteomes" id="UP000273083">
    <property type="component" value="Unassembled WGS sequence"/>
</dbReference>
<evidence type="ECO:0000313" key="15">
    <source>
        <dbReference type="Proteomes" id="UP000273083"/>
    </source>
</evidence>
<dbReference type="InterPro" id="IPR023198">
    <property type="entry name" value="PGP-like_dom2"/>
</dbReference>
<dbReference type="OrthoDB" id="9807630at2"/>
<dbReference type="InterPro" id="IPR036412">
    <property type="entry name" value="HAD-like_sf"/>
</dbReference>
<evidence type="ECO:0000256" key="12">
    <source>
        <dbReference type="PIRSR" id="PIRSR610972-3"/>
    </source>
</evidence>
<dbReference type="Pfam" id="PF00702">
    <property type="entry name" value="Hydrolase"/>
    <property type="match status" value="1"/>
</dbReference>
<dbReference type="GO" id="GO:0008801">
    <property type="term" value="F:beta-phosphoglucomutase activity"/>
    <property type="evidence" value="ECO:0007669"/>
    <property type="project" value="UniProtKB-EC"/>
</dbReference>
<feature type="binding site" evidence="11">
    <location>
        <begin position="9"/>
        <end position="11"/>
    </location>
    <ligand>
        <name>substrate</name>
    </ligand>
</feature>
<dbReference type="AlphaFoldDB" id="A0A3N1XNH6"/>
<evidence type="ECO:0000256" key="13">
    <source>
        <dbReference type="PIRSR" id="PIRSR610972-4"/>
    </source>
</evidence>
<keyword evidence="3 12" id="KW-0479">Metal-binding</keyword>
<feature type="site" description="Important for catalytic activity and assists the phosphoryl transfer reaction to Asp8 by balancing charge and orienting the reacting groups" evidence="13">
    <location>
        <position position="147"/>
    </location>
</feature>
<feature type="binding site" evidence="12">
    <location>
        <position position="172"/>
    </location>
    <ligand>
        <name>Mg(2+)</name>
        <dbReference type="ChEBI" id="CHEBI:18420"/>
    </ligand>
</feature>
<dbReference type="Gene3D" id="3.40.50.1000">
    <property type="entry name" value="HAD superfamily/HAD-like"/>
    <property type="match status" value="1"/>
</dbReference>
<feature type="active site" description="Nucleophile" evidence="10">
    <location>
        <position position="9"/>
    </location>
</feature>
<evidence type="ECO:0000256" key="6">
    <source>
        <dbReference type="ARBA" id="ARBA00023277"/>
    </source>
</evidence>
<evidence type="ECO:0000313" key="14">
    <source>
        <dbReference type="EMBL" id="ROR28234.1"/>
    </source>
</evidence>
<evidence type="ECO:0000256" key="1">
    <source>
        <dbReference type="ARBA" id="ARBA00006171"/>
    </source>
</evidence>
<feature type="binding site" evidence="11">
    <location>
        <position position="78"/>
    </location>
    <ligand>
        <name>substrate</name>
    </ligand>
</feature>
<dbReference type="SFLD" id="SFLDG01129">
    <property type="entry name" value="C1.5:_HAD__Beta-PGM__Phosphata"/>
    <property type="match status" value="1"/>
</dbReference>
<reference evidence="14 15" key="1">
    <citation type="submission" date="2018-11" db="EMBL/GenBank/DDBJ databases">
        <title>Genomic Encyclopedia of Type Strains, Phase IV (KMG-IV): sequencing the most valuable type-strain genomes for metagenomic binning, comparative biology and taxonomic classification.</title>
        <authorList>
            <person name="Goeker M."/>
        </authorList>
    </citation>
    <scope>NUCLEOTIDE SEQUENCE [LARGE SCALE GENOMIC DNA]</scope>
    <source>
        <strain evidence="14 15">DSM 26537</strain>
    </source>
</reference>
<dbReference type="NCBIfam" id="TIGR01990">
    <property type="entry name" value="bPGM"/>
    <property type="match status" value="1"/>
</dbReference>
<feature type="site" description="Important for catalytic activity and assists the phosphoryl transfer reaction to Asp8 by balancing charge and orienting the reacting groups" evidence="13">
    <location>
        <position position="116"/>
    </location>
</feature>
<keyword evidence="2" id="KW-0597">Phosphoprotein</keyword>
<feature type="binding site" evidence="12">
    <location>
        <position position="9"/>
    </location>
    <ligand>
        <name>Mg(2+)</name>
        <dbReference type="ChEBI" id="CHEBI:18420"/>
    </ligand>
</feature>
<comment type="catalytic activity">
    <reaction evidence="7">
        <text>beta-D-glucose 1-phosphate = beta-D-glucose 6-phosphate</text>
        <dbReference type="Rhea" id="RHEA:20113"/>
        <dbReference type="ChEBI" id="CHEBI:57684"/>
        <dbReference type="ChEBI" id="CHEBI:58247"/>
        <dbReference type="EC" id="5.4.2.6"/>
    </reaction>
</comment>
<accession>A0A3N1XNH6</accession>
<feature type="binding site" evidence="12">
    <location>
        <position position="11"/>
    </location>
    <ligand>
        <name>Mg(2+)</name>
        <dbReference type="ChEBI" id="CHEBI:18420"/>
    </ligand>
</feature>
<dbReference type="NCBIfam" id="TIGR01509">
    <property type="entry name" value="HAD-SF-IA-v3"/>
    <property type="match status" value="1"/>
</dbReference>
<dbReference type="EC" id="5.4.2.6" evidence="8"/>
<dbReference type="RefSeq" id="WP_123609412.1">
    <property type="nucleotide sequence ID" value="NZ_RJVG01000005.1"/>
</dbReference>
<sequence length="216" mass="24179">MKYECAIFDLDGVIVDTAKYHYFAWAALAKKLNINFTIKHNELLKGISREESLEVLLGYSGLINKFTREEKNQMMEEKNQLYLSYIEQIGRDELLEGALCLLETLRNRGVKIVLGSASKNAPLIMSKLGIETYFDVIVDGNLVKTAKPDPEVFIFGADKALVPYEKCVVFEDSIAGIQAALASNMFAVGIGTKEDMPLANEVISNLSQFDVDRFFC</sequence>
<comment type="cofactor">
    <cofactor evidence="12">
        <name>Mg(2+)</name>
        <dbReference type="ChEBI" id="CHEBI:18420"/>
    </cofactor>
    <text evidence="12">Binds 2 magnesium ions per subunit.</text>
</comment>
<evidence type="ECO:0000256" key="7">
    <source>
        <dbReference type="ARBA" id="ARBA00044926"/>
    </source>
</evidence>
<feature type="binding site" evidence="11">
    <location>
        <begin position="44"/>
        <end position="49"/>
    </location>
    <ligand>
        <name>substrate</name>
    </ligand>
</feature>
<feature type="binding site" evidence="11">
    <location>
        <position position="147"/>
    </location>
    <ligand>
        <name>substrate</name>
    </ligand>
</feature>
<comment type="caution">
    <text evidence="14">The sequence shown here is derived from an EMBL/GenBank/DDBJ whole genome shotgun (WGS) entry which is preliminary data.</text>
</comment>
<keyword evidence="6" id="KW-0119">Carbohydrate metabolism</keyword>
<evidence type="ECO:0000256" key="8">
    <source>
        <dbReference type="ARBA" id="ARBA00044968"/>
    </source>
</evidence>
<dbReference type="SUPFAM" id="SSF56784">
    <property type="entry name" value="HAD-like"/>
    <property type="match status" value="1"/>
</dbReference>
<keyword evidence="5" id="KW-0413">Isomerase</keyword>
<evidence type="ECO:0000256" key="10">
    <source>
        <dbReference type="PIRSR" id="PIRSR610972-1"/>
    </source>
</evidence>
<comment type="similarity">
    <text evidence="1">Belongs to the HAD-like hydrolase superfamily. CbbY/CbbZ/Gph/YieH family.</text>
</comment>
<evidence type="ECO:0000256" key="4">
    <source>
        <dbReference type="ARBA" id="ARBA00022842"/>
    </source>
</evidence>
<feature type="binding site" evidence="12">
    <location>
        <position position="171"/>
    </location>
    <ligand>
        <name>Mg(2+)</name>
        <dbReference type="ChEBI" id="CHEBI:18420"/>
    </ligand>
</feature>
<dbReference type="CDD" id="cd02598">
    <property type="entry name" value="HAD_BPGM"/>
    <property type="match status" value="1"/>
</dbReference>
<feature type="active site" description="Proton donor/acceptor" evidence="10">
    <location>
        <position position="11"/>
    </location>
</feature>
<name>A0A3N1XNH6_9FIRM</name>
<evidence type="ECO:0000256" key="11">
    <source>
        <dbReference type="PIRSR" id="PIRSR610972-2"/>
    </source>
</evidence>
<dbReference type="InterPro" id="IPR051600">
    <property type="entry name" value="Beta-PGM-like"/>
</dbReference>
<feature type="binding site" evidence="11">
    <location>
        <begin position="116"/>
        <end position="120"/>
    </location>
    <ligand>
        <name>substrate</name>
    </ligand>
</feature>
<dbReference type="GO" id="GO:0005975">
    <property type="term" value="P:carbohydrate metabolic process"/>
    <property type="evidence" value="ECO:0007669"/>
    <property type="project" value="InterPro"/>
</dbReference>
<feature type="binding site" evidence="11">
    <location>
        <position position="25"/>
    </location>
    <ligand>
        <name>substrate</name>
    </ligand>
</feature>
<dbReference type="SFLD" id="SFLDS00003">
    <property type="entry name" value="Haloacid_Dehalogenase"/>
    <property type="match status" value="1"/>
</dbReference>
<evidence type="ECO:0000256" key="2">
    <source>
        <dbReference type="ARBA" id="ARBA00022553"/>
    </source>
</evidence>
<dbReference type="SFLD" id="SFLDG01135">
    <property type="entry name" value="C1.5.6:_HAD__Beta-PGM__Phospha"/>
    <property type="match status" value="1"/>
</dbReference>
<evidence type="ECO:0000256" key="3">
    <source>
        <dbReference type="ARBA" id="ARBA00022723"/>
    </source>
</evidence>
<organism evidence="14 15">
    <name type="scientific">Mobilisporobacter senegalensis</name>
    <dbReference type="NCBI Taxonomy" id="1329262"/>
    <lineage>
        <taxon>Bacteria</taxon>
        <taxon>Bacillati</taxon>
        <taxon>Bacillota</taxon>
        <taxon>Clostridia</taxon>
        <taxon>Lachnospirales</taxon>
        <taxon>Lachnospiraceae</taxon>
        <taxon>Mobilisporobacter</taxon>
    </lineage>
</organism>
<keyword evidence="15" id="KW-1185">Reference proteome</keyword>